<dbReference type="RefSeq" id="WP_197667209.1">
    <property type="nucleotide sequence ID" value="NZ_JADUMB010000001.1"/>
</dbReference>
<gene>
    <name evidence="1" type="ORF">I5U16_01735</name>
</gene>
<evidence type="ECO:0000313" key="2">
    <source>
        <dbReference type="Proteomes" id="UP000635335"/>
    </source>
</evidence>
<keyword evidence="1" id="KW-0489">Methyltransferase</keyword>
<accession>A0ABS0LU77</accession>
<name>A0ABS0LU77_9GAMM</name>
<sequence>MKERPVMPANELKLKAIFLYDFTGLMARPWLDAGYECWCFDGQHDVGITKDGNHIRVGMWFSAGDKLSQAREIAKMVGDGVVMVFGFPECTDLTVAGARHFEAKRQANPMFQIEAAELADLVRIVGVITGAPWAFENPVGVLSSIYRRPDFAFQPCDFAGYLPEGDEHPLYPEVYPGRDRYNKTTNIWCGNGFRQPKARHIAPAQKDNPGWRLCGGKSTRTKNIRSATPRGFAMAVFEANSKEAQHG</sequence>
<dbReference type="GO" id="GO:0008168">
    <property type="term" value="F:methyltransferase activity"/>
    <property type="evidence" value="ECO:0007669"/>
    <property type="project" value="UniProtKB-KW"/>
</dbReference>
<reference evidence="1 2" key="1">
    <citation type="submission" date="2020-11" db="EMBL/GenBank/DDBJ databases">
        <title>Enhanced detection system for hospital associated transmission using whole genome sequencing surveillance.</title>
        <authorList>
            <person name="Harrison L.H."/>
            <person name="Van Tyne D."/>
            <person name="Marsh J.W."/>
            <person name="Griffith M.P."/>
            <person name="Snyder D.J."/>
            <person name="Cooper V.S."/>
            <person name="Mustapha M."/>
        </authorList>
    </citation>
    <scope>NUCLEOTIDE SEQUENCE [LARGE SCALE GENOMIC DNA]</scope>
    <source>
        <strain evidence="1 2">SER00227</strain>
    </source>
</reference>
<dbReference type="EMBL" id="JADUMB010000001">
    <property type="protein sequence ID" value="MBH1918879.1"/>
    <property type="molecule type" value="Genomic_DNA"/>
</dbReference>
<comment type="caution">
    <text evidence="1">The sequence shown here is derived from an EMBL/GenBank/DDBJ whole genome shotgun (WGS) entry which is preliminary data.</text>
</comment>
<organism evidence="1 2">
    <name type="scientific">Serratia surfactantfaciens</name>
    <dbReference type="NCBI Taxonomy" id="2741499"/>
    <lineage>
        <taxon>Bacteria</taxon>
        <taxon>Pseudomonadati</taxon>
        <taxon>Pseudomonadota</taxon>
        <taxon>Gammaproteobacteria</taxon>
        <taxon>Enterobacterales</taxon>
        <taxon>Yersiniaceae</taxon>
        <taxon>Serratia</taxon>
    </lineage>
</organism>
<keyword evidence="2" id="KW-1185">Reference proteome</keyword>
<proteinExistence type="predicted"/>
<protein>
    <submittedName>
        <fullName evidence="1">DNA cytosine methyltransferase</fullName>
    </submittedName>
</protein>
<keyword evidence="1" id="KW-0808">Transferase</keyword>
<evidence type="ECO:0000313" key="1">
    <source>
        <dbReference type="EMBL" id="MBH1918879.1"/>
    </source>
</evidence>
<dbReference type="Proteomes" id="UP000635335">
    <property type="component" value="Unassembled WGS sequence"/>
</dbReference>
<dbReference type="GO" id="GO:0032259">
    <property type="term" value="P:methylation"/>
    <property type="evidence" value="ECO:0007669"/>
    <property type="project" value="UniProtKB-KW"/>
</dbReference>